<accession>A0A1I3LCA4</accession>
<name>A0A1I3LCA4_9PLAN</name>
<dbReference type="GO" id="GO:0016874">
    <property type="term" value="F:ligase activity"/>
    <property type="evidence" value="ECO:0007669"/>
    <property type="project" value="UniProtKB-KW"/>
</dbReference>
<dbReference type="PANTHER" id="PTHR39323">
    <property type="entry name" value="BLR1149 PROTEIN"/>
    <property type="match status" value="1"/>
</dbReference>
<dbReference type="Proteomes" id="UP000199518">
    <property type="component" value="Unassembled WGS sequence"/>
</dbReference>
<sequence length="227" mass="25665">MDSIVLTERSSTNHRQTVLIQLGGEELELLPDRAVWWPRCSTLFIADSHFGKAATFRAWSMPIPDSTAQDLERLDRLLDSTQASRLIVLGDLLHSRWGRCDQVFQEVTAWRERRAALDLVLVRGNHDRSAGRPPEEWRIESVDEPHADGPFQLRHHPHRSDVPTLAGHLHPKIRLQAAGDMLKLPCFVLDGQQLILPAFGGFIDHGNITRQPQQRIFATAEGVVCEV</sequence>
<keyword evidence="2" id="KW-0436">Ligase</keyword>
<dbReference type="AlphaFoldDB" id="A0A1I3LCA4"/>
<dbReference type="OrthoDB" id="9795838at2"/>
<dbReference type="InterPro" id="IPR029052">
    <property type="entry name" value="Metallo-depent_PP-like"/>
</dbReference>
<gene>
    <name evidence="2" type="ORF">SAMN05421753_112216</name>
</gene>
<dbReference type="GO" id="GO:0016787">
    <property type="term" value="F:hydrolase activity"/>
    <property type="evidence" value="ECO:0007669"/>
    <property type="project" value="InterPro"/>
</dbReference>
<dbReference type="Gene3D" id="3.60.21.10">
    <property type="match status" value="1"/>
</dbReference>
<organism evidence="2 3">
    <name type="scientific">Planctomicrobium piriforme</name>
    <dbReference type="NCBI Taxonomy" id="1576369"/>
    <lineage>
        <taxon>Bacteria</taxon>
        <taxon>Pseudomonadati</taxon>
        <taxon>Planctomycetota</taxon>
        <taxon>Planctomycetia</taxon>
        <taxon>Planctomycetales</taxon>
        <taxon>Planctomycetaceae</taxon>
        <taxon>Planctomicrobium</taxon>
    </lineage>
</organism>
<proteinExistence type="predicted"/>
<dbReference type="InterPro" id="IPR024173">
    <property type="entry name" value="Pesterase_MJ0037-like"/>
</dbReference>
<dbReference type="RefSeq" id="WP_092052027.1">
    <property type="nucleotide sequence ID" value="NZ_FOQD01000012.1"/>
</dbReference>
<dbReference type="PANTHER" id="PTHR39323:SF1">
    <property type="entry name" value="BLR1149 PROTEIN"/>
    <property type="match status" value="1"/>
</dbReference>
<protein>
    <submittedName>
        <fullName evidence="2">Metallophosphoesterase, DNA ligase-associated</fullName>
    </submittedName>
</protein>
<evidence type="ECO:0000313" key="2">
    <source>
        <dbReference type="EMBL" id="SFI82379.1"/>
    </source>
</evidence>
<evidence type="ECO:0000313" key="3">
    <source>
        <dbReference type="Proteomes" id="UP000199518"/>
    </source>
</evidence>
<dbReference type="STRING" id="1576369.SAMN05421753_112216"/>
<dbReference type="SUPFAM" id="SSF56300">
    <property type="entry name" value="Metallo-dependent phosphatases"/>
    <property type="match status" value="1"/>
</dbReference>
<dbReference type="Pfam" id="PF00149">
    <property type="entry name" value="Metallophos"/>
    <property type="match status" value="1"/>
</dbReference>
<dbReference type="InterPro" id="IPR026336">
    <property type="entry name" value="PdeM-like"/>
</dbReference>
<dbReference type="PIRSF" id="PIRSF000887">
    <property type="entry name" value="Pesterase_MJ0037"/>
    <property type="match status" value="1"/>
</dbReference>
<feature type="domain" description="Calcineurin-like phosphoesterase" evidence="1">
    <location>
        <begin position="43"/>
        <end position="137"/>
    </location>
</feature>
<keyword evidence="3" id="KW-1185">Reference proteome</keyword>
<dbReference type="NCBIfam" id="TIGR04123">
    <property type="entry name" value="P_estr_lig_assc"/>
    <property type="match status" value="1"/>
</dbReference>
<evidence type="ECO:0000259" key="1">
    <source>
        <dbReference type="Pfam" id="PF00149"/>
    </source>
</evidence>
<dbReference type="InterPro" id="IPR004843">
    <property type="entry name" value="Calcineurin-like_PHP"/>
</dbReference>
<reference evidence="3" key="1">
    <citation type="submission" date="2016-10" db="EMBL/GenBank/DDBJ databases">
        <authorList>
            <person name="Varghese N."/>
            <person name="Submissions S."/>
        </authorList>
    </citation>
    <scope>NUCLEOTIDE SEQUENCE [LARGE SCALE GENOMIC DNA]</scope>
    <source>
        <strain evidence="3">DSM 26348</strain>
    </source>
</reference>
<dbReference type="EMBL" id="FOQD01000012">
    <property type="protein sequence ID" value="SFI82379.1"/>
    <property type="molecule type" value="Genomic_DNA"/>
</dbReference>